<accession>A0ABW3WGX2</accession>
<gene>
    <name evidence="1" type="ORF">ACFQ4M_12820</name>
</gene>
<dbReference type="Pfam" id="PF04364">
    <property type="entry name" value="DNA_pol3_chi"/>
    <property type="match status" value="1"/>
</dbReference>
<dbReference type="PANTHER" id="PTHR38767">
    <property type="entry name" value="DNA POLYMERASE III SUBUNIT CHI"/>
    <property type="match status" value="1"/>
</dbReference>
<evidence type="ECO:0000313" key="1">
    <source>
        <dbReference type="EMBL" id="MFD1264463.1"/>
    </source>
</evidence>
<dbReference type="PANTHER" id="PTHR38767:SF1">
    <property type="entry name" value="DNA POLYMERASE III SUBUNIT CHI"/>
    <property type="match status" value="1"/>
</dbReference>
<evidence type="ECO:0000313" key="2">
    <source>
        <dbReference type="Proteomes" id="UP001597158"/>
    </source>
</evidence>
<comment type="caution">
    <text evidence="1">The sequence shown here is derived from an EMBL/GenBank/DDBJ whole genome shotgun (WGS) entry which is preliminary data.</text>
</comment>
<dbReference type="Proteomes" id="UP001597158">
    <property type="component" value="Unassembled WGS sequence"/>
</dbReference>
<dbReference type="InterPro" id="IPR036768">
    <property type="entry name" value="PolIII_chi_sf"/>
</dbReference>
<dbReference type="RefSeq" id="WP_002935891.1">
    <property type="nucleotide sequence ID" value="NZ_JARQZE010000002.1"/>
</dbReference>
<sequence length="146" mass="16404">MGTRIHFYHNTPDRLALVGELVGRALERGRKAAVRFPDGTMLKRFDQLLWTREPQSFTPHVAVDSPLAGETPIVLAEAGTATPWPHTDMLLNLADDIPPGFEHFRLLIEIVGQTEADKAPARARWGHYRQRGLELKAFDSVMRAPL</sequence>
<proteinExistence type="predicted"/>
<organism evidence="1 2">
    <name type="scientific">Thauera mechernichensis</name>
    <dbReference type="NCBI Taxonomy" id="82788"/>
    <lineage>
        <taxon>Bacteria</taxon>
        <taxon>Pseudomonadati</taxon>
        <taxon>Pseudomonadota</taxon>
        <taxon>Betaproteobacteria</taxon>
        <taxon>Rhodocyclales</taxon>
        <taxon>Zoogloeaceae</taxon>
        <taxon>Thauera</taxon>
    </lineage>
</organism>
<dbReference type="EMBL" id="JBHTMC010000024">
    <property type="protein sequence ID" value="MFD1264463.1"/>
    <property type="molecule type" value="Genomic_DNA"/>
</dbReference>
<name>A0ABW3WGX2_9RHOO</name>
<protein>
    <submittedName>
        <fullName evidence="1">DNA polymerase III subunit chi</fullName>
    </submittedName>
</protein>
<dbReference type="SUPFAM" id="SSF102400">
    <property type="entry name" value="DNA polymerase III chi subunit"/>
    <property type="match status" value="1"/>
</dbReference>
<reference evidence="2" key="1">
    <citation type="journal article" date="2019" name="Int. J. Syst. Evol. Microbiol.">
        <title>The Global Catalogue of Microorganisms (GCM) 10K type strain sequencing project: providing services to taxonomists for standard genome sequencing and annotation.</title>
        <authorList>
            <consortium name="The Broad Institute Genomics Platform"/>
            <consortium name="The Broad Institute Genome Sequencing Center for Infectious Disease"/>
            <person name="Wu L."/>
            <person name="Ma J."/>
        </authorList>
    </citation>
    <scope>NUCLEOTIDE SEQUENCE [LARGE SCALE GENOMIC DNA]</scope>
    <source>
        <strain evidence="2">CCUG 48884</strain>
    </source>
</reference>
<dbReference type="Gene3D" id="3.40.50.10110">
    <property type="entry name" value="DNA polymerase III subunit chi"/>
    <property type="match status" value="1"/>
</dbReference>
<keyword evidence="2" id="KW-1185">Reference proteome</keyword>
<dbReference type="InterPro" id="IPR007459">
    <property type="entry name" value="DNA_pol3_chi"/>
</dbReference>